<dbReference type="PANTHER" id="PTHR46796:SF6">
    <property type="entry name" value="ARAC SUBFAMILY"/>
    <property type="match status" value="1"/>
</dbReference>
<dbReference type="SUPFAM" id="SSF46689">
    <property type="entry name" value="Homeodomain-like"/>
    <property type="match status" value="1"/>
</dbReference>
<accession>A0A368XM83</accession>
<evidence type="ECO:0000256" key="2">
    <source>
        <dbReference type="ARBA" id="ARBA00023125"/>
    </source>
</evidence>
<evidence type="ECO:0000259" key="5">
    <source>
        <dbReference type="PROSITE" id="PS01124"/>
    </source>
</evidence>
<comment type="caution">
    <text evidence="6">The sequence shown here is derived from an EMBL/GenBank/DDBJ whole genome shotgun (WGS) entry which is preliminary data.</text>
</comment>
<keyword evidence="3" id="KW-0804">Transcription</keyword>
<evidence type="ECO:0000256" key="4">
    <source>
        <dbReference type="SAM" id="MobiDB-lite"/>
    </source>
</evidence>
<evidence type="ECO:0000256" key="1">
    <source>
        <dbReference type="ARBA" id="ARBA00023015"/>
    </source>
</evidence>
<protein>
    <submittedName>
        <fullName evidence="6">AraC-like DNA-binding protein</fullName>
    </submittedName>
</protein>
<dbReference type="GO" id="GO:0003700">
    <property type="term" value="F:DNA-binding transcription factor activity"/>
    <property type="evidence" value="ECO:0007669"/>
    <property type="project" value="InterPro"/>
</dbReference>
<dbReference type="RefSeq" id="WP_170168279.1">
    <property type="nucleotide sequence ID" value="NZ_QPJK01000007.1"/>
</dbReference>
<dbReference type="EMBL" id="QPJK01000007">
    <property type="protein sequence ID" value="RCW68659.1"/>
    <property type="molecule type" value="Genomic_DNA"/>
</dbReference>
<dbReference type="PROSITE" id="PS01124">
    <property type="entry name" value="HTH_ARAC_FAMILY_2"/>
    <property type="match status" value="1"/>
</dbReference>
<feature type="region of interest" description="Disordered" evidence="4">
    <location>
        <begin position="241"/>
        <end position="276"/>
    </location>
</feature>
<feature type="domain" description="HTH araC/xylS-type" evidence="5">
    <location>
        <begin position="154"/>
        <end position="252"/>
    </location>
</feature>
<keyword evidence="7" id="KW-1185">Reference proteome</keyword>
<dbReference type="GO" id="GO:0043565">
    <property type="term" value="F:sequence-specific DNA binding"/>
    <property type="evidence" value="ECO:0007669"/>
    <property type="project" value="InterPro"/>
</dbReference>
<dbReference type="PRINTS" id="PR00032">
    <property type="entry name" value="HTHARAC"/>
</dbReference>
<evidence type="ECO:0000256" key="3">
    <source>
        <dbReference type="ARBA" id="ARBA00023163"/>
    </source>
</evidence>
<keyword evidence="2 6" id="KW-0238">DNA-binding</keyword>
<name>A0A368XM83_9BURK</name>
<dbReference type="AlphaFoldDB" id="A0A368XM83"/>
<reference evidence="6 7" key="1">
    <citation type="submission" date="2018-07" db="EMBL/GenBank/DDBJ databases">
        <title>Genomic Encyclopedia of Type Strains, Phase IV (KMG-IV): sequencing the most valuable type-strain genomes for metagenomic binning, comparative biology and taxonomic classification.</title>
        <authorList>
            <person name="Goeker M."/>
        </authorList>
    </citation>
    <scope>NUCLEOTIDE SEQUENCE [LARGE SCALE GENOMIC DNA]</scope>
    <source>
        <strain evidence="6 7">DSM 21634</strain>
    </source>
</reference>
<sequence length="276" mass="30357">MLTRTSGKIRWDDAFLPGYTLSFVYRGQALSAVRTGSRTRELHFAPGSFFALPSGQHWNELESSGSVDAVTIDLQGSVSEHPDLGRLRTPWFRDAMVSDLCFATLHEHAMADGADVLRAECLGHELVARLCQLAHEVRGAAMFSRPLLNRHQQRRTQDLIATERMDRLSVGALAKEAGLASSQFALSFRNTFGRSVHRYVMDARLARARELLACGNTPLAEIAYETGFASQSHFTTAFGRTFGRTPDSYRRSKGLPSPTSSNQPKGSPDAVGGDRV</sequence>
<dbReference type="SMART" id="SM00342">
    <property type="entry name" value="HTH_ARAC"/>
    <property type="match status" value="1"/>
</dbReference>
<proteinExistence type="predicted"/>
<dbReference type="PANTHER" id="PTHR46796">
    <property type="entry name" value="HTH-TYPE TRANSCRIPTIONAL ACTIVATOR RHAS-RELATED"/>
    <property type="match status" value="1"/>
</dbReference>
<dbReference type="InterPro" id="IPR020449">
    <property type="entry name" value="Tscrpt_reg_AraC-type_HTH"/>
</dbReference>
<dbReference type="InterPro" id="IPR018060">
    <property type="entry name" value="HTH_AraC"/>
</dbReference>
<dbReference type="Proteomes" id="UP000252884">
    <property type="component" value="Unassembled WGS sequence"/>
</dbReference>
<evidence type="ECO:0000313" key="7">
    <source>
        <dbReference type="Proteomes" id="UP000252884"/>
    </source>
</evidence>
<dbReference type="InterPro" id="IPR018062">
    <property type="entry name" value="HTH_AraC-typ_CS"/>
</dbReference>
<dbReference type="InterPro" id="IPR050204">
    <property type="entry name" value="AraC_XylS_family_regulators"/>
</dbReference>
<gene>
    <name evidence="6" type="ORF">DES41_107180</name>
</gene>
<evidence type="ECO:0000313" key="6">
    <source>
        <dbReference type="EMBL" id="RCW68659.1"/>
    </source>
</evidence>
<organism evidence="6 7">
    <name type="scientific">Pseudorhodoferax soli</name>
    <dbReference type="NCBI Taxonomy" id="545864"/>
    <lineage>
        <taxon>Bacteria</taxon>
        <taxon>Pseudomonadati</taxon>
        <taxon>Pseudomonadota</taxon>
        <taxon>Betaproteobacteria</taxon>
        <taxon>Burkholderiales</taxon>
        <taxon>Comamonadaceae</taxon>
    </lineage>
</organism>
<dbReference type="InterPro" id="IPR009057">
    <property type="entry name" value="Homeodomain-like_sf"/>
</dbReference>
<dbReference type="PROSITE" id="PS00041">
    <property type="entry name" value="HTH_ARAC_FAMILY_1"/>
    <property type="match status" value="1"/>
</dbReference>
<dbReference type="Pfam" id="PF12833">
    <property type="entry name" value="HTH_18"/>
    <property type="match status" value="1"/>
</dbReference>
<keyword evidence="1" id="KW-0805">Transcription regulation</keyword>
<dbReference type="Gene3D" id="1.10.10.60">
    <property type="entry name" value="Homeodomain-like"/>
    <property type="match status" value="2"/>
</dbReference>